<evidence type="ECO:0000313" key="1">
    <source>
        <dbReference type="EMBL" id="CAK9079214.1"/>
    </source>
</evidence>
<keyword evidence="2" id="KW-1185">Reference proteome</keyword>
<gene>
    <name evidence="1" type="ORF">CCMP2556_LOCUS39020</name>
</gene>
<dbReference type="EMBL" id="CAXAMN010023629">
    <property type="protein sequence ID" value="CAK9079214.1"/>
    <property type="molecule type" value="Genomic_DNA"/>
</dbReference>
<protein>
    <submittedName>
        <fullName evidence="1">Uncharacterized protein</fullName>
    </submittedName>
</protein>
<name>A0ABP0PTJ2_9DINO</name>
<accession>A0ABP0PTJ2</accession>
<proteinExistence type="predicted"/>
<dbReference type="Proteomes" id="UP001642484">
    <property type="component" value="Unassembled WGS sequence"/>
</dbReference>
<sequence length="247" mass="28834">MGQCSACYEGLEALWQRDLPAPNSGSVRLPWRRWRPRHVAHERNAARAQRHWGKLRALVWAQIAFRLLLQELRIREVCRLYDEDWSEVGTPSLRRPSLNWRKVQALASTSAAALQELLNEVRCSTFHWPGLRMHQIQVGDDLLDIPSPQQTWKWIRPLGRWLRRDFCTSRIVGGRVSQDFCTGQQIRLTARWRDQMMGHGSLQFCTSSGTSSPWHTRFLQIGREDHEVSTHSMRQILDYLDLKGLCL</sequence>
<evidence type="ECO:0000313" key="2">
    <source>
        <dbReference type="Proteomes" id="UP001642484"/>
    </source>
</evidence>
<reference evidence="1 2" key="1">
    <citation type="submission" date="2024-02" db="EMBL/GenBank/DDBJ databases">
        <authorList>
            <person name="Chen Y."/>
            <person name="Shah S."/>
            <person name="Dougan E. K."/>
            <person name="Thang M."/>
            <person name="Chan C."/>
        </authorList>
    </citation>
    <scope>NUCLEOTIDE SEQUENCE [LARGE SCALE GENOMIC DNA]</scope>
</reference>
<organism evidence="1 2">
    <name type="scientific">Durusdinium trenchii</name>
    <dbReference type="NCBI Taxonomy" id="1381693"/>
    <lineage>
        <taxon>Eukaryota</taxon>
        <taxon>Sar</taxon>
        <taxon>Alveolata</taxon>
        <taxon>Dinophyceae</taxon>
        <taxon>Suessiales</taxon>
        <taxon>Symbiodiniaceae</taxon>
        <taxon>Durusdinium</taxon>
    </lineage>
</organism>
<comment type="caution">
    <text evidence="1">The sequence shown here is derived from an EMBL/GenBank/DDBJ whole genome shotgun (WGS) entry which is preliminary data.</text>
</comment>